<feature type="chain" id="PRO_5040764219" evidence="1">
    <location>
        <begin position="30"/>
        <end position="353"/>
    </location>
</feature>
<sequence length="353" mass="39705">MKQKVHPRRFLAAFFAAISGSFLPAGVQAADWQLYSGLDIHGSSEPVSLTDMMSGWDSDFQSGTYAYADARFRFGMRFRHWQLERETRWYYYLTFNRATSEFYRELEQGLPGAADRELELEVKGLQARGVRLAHQLDFTSFSITPALAYYRVGHFQFGTLEGVSAAGDPLTASAVLDYHFDQDKILEYPADVSDGSGISMDISFSALLKERWQLDAAFSDLWNRWQFDDAAFTTGCINLSGGGQAVCNSSGAASGRSGQSSYTTDIPWTLNGGVYDTAWQAGLRYFQHDRYQRFSIAKDWTTPLGVLGASLHSTHQLGLHWRSGWHQLEIVSDDARPAYARDVQLRLGLMLDW</sequence>
<evidence type="ECO:0000313" key="3">
    <source>
        <dbReference type="Proteomes" id="UP001147830"/>
    </source>
</evidence>
<keyword evidence="1" id="KW-0732">Signal</keyword>
<organism evidence="2 3">
    <name type="scientific">Thalassolituus pacificus</name>
    <dbReference type="NCBI Taxonomy" id="2975440"/>
    <lineage>
        <taxon>Bacteria</taxon>
        <taxon>Pseudomonadati</taxon>
        <taxon>Pseudomonadota</taxon>
        <taxon>Gammaproteobacteria</taxon>
        <taxon>Oceanospirillales</taxon>
        <taxon>Oceanospirillaceae</taxon>
        <taxon>Thalassolituus</taxon>
    </lineage>
</organism>
<proteinExistence type="predicted"/>
<protein>
    <submittedName>
        <fullName evidence="2">Uncharacterized protein</fullName>
    </submittedName>
</protein>
<dbReference type="EMBL" id="JAOANI010000019">
    <property type="protein sequence ID" value="MCT7359612.1"/>
    <property type="molecule type" value="Genomic_DNA"/>
</dbReference>
<dbReference type="RefSeq" id="WP_260976476.1">
    <property type="nucleotide sequence ID" value="NZ_JAOANI010000019.1"/>
</dbReference>
<evidence type="ECO:0000313" key="2">
    <source>
        <dbReference type="EMBL" id="MCT7359612.1"/>
    </source>
</evidence>
<feature type="signal peptide" evidence="1">
    <location>
        <begin position="1"/>
        <end position="29"/>
    </location>
</feature>
<keyword evidence="3" id="KW-1185">Reference proteome</keyword>
<gene>
    <name evidence="2" type="ORF">NYR02_11345</name>
</gene>
<comment type="caution">
    <text evidence="2">The sequence shown here is derived from an EMBL/GenBank/DDBJ whole genome shotgun (WGS) entry which is preliminary data.</text>
</comment>
<reference evidence="2" key="1">
    <citation type="journal article" date="2022" name="Front. Microbiol.">
        <title>Genome-based taxonomic rearrangement of Oceanobacter-related bacteria including the description of Thalassolituus hydrocarbonoclasticus sp. nov. and Thalassolituus pacificus sp. nov. and emended description of the genus Thalassolituus.</title>
        <authorList>
            <person name="Dong C."/>
            <person name="Wei L."/>
            <person name="Wang J."/>
            <person name="Lai Q."/>
            <person name="Huang Z."/>
            <person name="Shao Z."/>
        </authorList>
    </citation>
    <scope>NUCLEOTIDE SEQUENCE</scope>
    <source>
        <strain evidence="2">59MF3M-4</strain>
    </source>
</reference>
<evidence type="ECO:0000256" key="1">
    <source>
        <dbReference type="SAM" id="SignalP"/>
    </source>
</evidence>
<dbReference type="Proteomes" id="UP001147830">
    <property type="component" value="Unassembled WGS sequence"/>
</dbReference>
<accession>A0A9X3AGZ5</accession>
<dbReference type="AlphaFoldDB" id="A0A9X3AGZ5"/>
<reference evidence="2" key="2">
    <citation type="submission" date="2022-08" db="EMBL/GenBank/DDBJ databases">
        <authorList>
            <person name="Dong C."/>
        </authorList>
    </citation>
    <scope>NUCLEOTIDE SEQUENCE</scope>
    <source>
        <strain evidence="2">59MF3M-4</strain>
    </source>
</reference>
<name>A0A9X3AGZ5_9GAMM</name>